<reference evidence="13" key="1">
    <citation type="journal article" date="2023" name="J Glob Antimicrob Resist">
        <title>Emergence of NDM-1 and KPC-3 carbapenemases in Kluyvera cryocrescens: Investigating genetic heterogeneity and acquisition routes of blaNDM-1 in Enterobacterales species in Portugal.</title>
        <authorList>
            <person name="Loiodice M."/>
            <person name="Ribeiro M."/>
            <person name="Peixe L."/>
            <person name="Novais A."/>
        </authorList>
    </citation>
    <scope>NUCLEOTIDE SEQUENCE</scope>
    <source>
        <strain evidence="13">K629</strain>
    </source>
</reference>
<dbReference type="GO" id="GO:0043709">
    <property type="term" value="P:cell adhesion involved in single-species biofilm formation"/>
    <property type="evidence" value="ECO:0007669"/>
    <property type="project" value="TreeGrafter"/>
</dbReference>
<evidence type="ECO:0000256" key="9">
    <source>
        <dbReference type="ARBA" id="ARBA00023136"/>
    </source>
</evidence>
<proteinExistence type="predicted"/>
<evidence type="ECO:0000256" key="2">
    <source>
        <dbReference type="ARBA" id="ARBA00004651"/>
    </source>
</evidence>
<protein>
    <recommendedName>
        <fullName evidence="4">diguanylate cyclase</fullName>
        <ecNumber evidence="4">2.7.7.65</ecNumber>
    </recommendedName>
</protein>
<comment type="caution">
    <text evidence="13">The sequence shown here is derived from an EMBL/GenBank/DDBJ whole genome shotgun (WGS) entry which is preliminary data.</text>
</comment>
<feature type="transmembrane region" description="Helical" evidence="11">
    <location>
        <begin position="288"/>
        <end position="309"/>
    </location>
</feature>
<dbReference type="GO" id="GO:1902201">
    <property type="term" value="P:negative regulation of bacterial-type flagellum-dependent cell motility"/>
    <property type="evidence" value="ECO:0007669"/>
    <property type="project" value="TreeGrafter"/>
</dbReference>
<keyword evidence="9 11" id="KW-0472">Membrane</keyword>
<name>A0AAW9CB74_KLUCR</name>
<comment type="catalytic activity">
    <reaction evidence="10">
        <text>2 GTP = 3',3'-c-di-GMP + 2 diphosphate</text>
        <dbReference type="Rhea" id="RHEA:24898"/>
        <dbReference type="ChEBI" id="CHEBI:33019"/>
        <dbReference type="ChEBI" id="CHEBI:37565"/>
        <dbReference type="ChEBI" id="CHEBI:58805"/>
        <dbReference type="EC" id="2.7.7.65"/>
    </reaction>
</comment>
<dbReference type="InterPro" id="IPR000160">
    <property type="entry name" value="GGDEF_dom"/>
</dbReference>
<dbReference type="GO" id="GO:0005886">
    <property type="term" value="C:plasma membrane"/>
    <property type="evidence" value="ECO:0007669"/>
    <property type="project" value="UniProtKB-SubCell"/>
</dbReference>
<dbReference type="GO" id="GO:0005525">
    <property type="term" value="F:GTP binding"/>
    <property type="evidence" value="ECO:0007669"/>
    <property type="project" value="UniProtKB-KW"/>
</dbReference>
<keyword evidence="13" id="KW-0808">Transferase</keyword>
<dbReference type="PROSITE" id="PS50887">
    <property type="entry name" value="GGDEF"/>
    <property type="match status" value="1"/>
</dbReference>
<dbReference type="Pfam" id="PF02743">
    <property type="entry name" value="dCache_1"/>
    <property type="match status" value="1"/>
</dbReference>
<dbReference type="InterPro" id="IPR033479">
    <property type="entry name" value="dCache_1"/>
</dbReference>
<feature type="domain" description="GGDEF" evidence="12">
    <location>
        <begin position="380"/>
        <end position="510"/>
    </location>
</feature>
<gene>
    <name evidence="13" type="ORF">QWU01_20310</name>
</gene>
<dbReference type="CDD" id="cd18773">
    <property type="entry name" value="PDC1_HK_sensor"/>
    <property type="match status" value="1"/>
</dbReference>
<dbReference type="GO" id="GO:0052621">
    <property type="term" value="F:diguanylate cyclase activity"/>
    <property type="evidence" value="ECO:0007669"/>
    <property type="project" value="UniProtKB-EC"/>
</dbReference>
<evidence type="ECO:0000256" key="8">
    <source>
        <dbReference type="ARBA" id="ARBA00023134"/>
    </source>
</evidence>
<dbReference type="EMBL" id="JAUEQX010000018">
    <property type="protein sequence ID" value="MDW3779153.1"/>
    <property type="molecule type" value="Genomic_DNA"/>
</dbReference>
<dbReference type="SUPFAM" id="SSF55073">
    <property type="entry name" value="Nucleotide cyclase"/>
    <property type="match status" value="1"/>
</dbReference>
<dbReference type="Proteomes" id="UP001276300">
    <property type="component" value="Unassembled WGS sequence"/>
</dbReference>
<keyword evidence="8" id="KW-0342">GTP-binding</keyword>
<dbReference type="Pfam" id="PF00990">
    <property type="entry name" value="GGDEF"/>
    <property type="match status" value="1"/>
</dbReference>
<evidence type="ECO:0000256" key="10">
    <source>
        <dbReference type="ARBA" id="ARBA00034247"/>
    </source>
</evidence>
<keyword evidence="7 11" id="KW-1133">Transmembrane helix</keyword>
<dbReference type="Gene3D" id="3.30.450.20">
    <property type="entry name" value="PAS domain"/>
    <property type="match status" value="2"/>
</dbReference>
<dbReference type="RefSeq" id="WP_061280304.1">
    <property type="nucleotide sequence ID" value="NZ_CALMQG010000041.1"/>
</dbReference>
<comment type="cofactor">
    <cofactor evidence="1">
        <name>Mg(2+)</name>
        <dbReference type="ChEBI" id="CHEBI:18420"/>
    </cofactor>
</comment>
<evidence type="ECO:0000256" key="1">
    <source>
        <dbReference type="ARBA" id="ARBA00001946"/>
    </source>
</evidence>
<dbReference type="GeneID" id="99776513"/>
<dbReference type="PANTHER" id="PTHR45138:SF9">
    <property type="entry name" value="DIGUANYLATE CYCLASE DGCM-RELATED"/>
    <property type="match status" value="1"/>
</dbReference>
<dbReference type="InterPro" id="IPR043128">
    <property type="entry name" value="Rev_trsase/Diguanyl_cyclase"/>
</dbReference>
<keyword evidence="13" id="KW-0548">Nucleotidyltransferase</keyword>
<evidence type="ECO:0000256" key="6">
    <source>
        <dbReference type="ARBA" id="ARBA00022692"/>
    </source>
</evidence>
<dbReference type="InterPro" id="IPR050469">
    <property type="entry name" value="Diguanylate_Cyclase"/>
</dbReference>
<organism evidence="13 14">
    <name type="scientific">Kluyvera cryocrescens</name>
    <name type="common">Kluyvera citrophila</name>
    <dbReference type="NCBI Taxonomy" id="580"/>
    <lineage>
        <taxon>Bacteria</taxon>
        <taxon>Pseudomonadati</taxon>
        <taxon>Pseudomonadota</taxon>
        <taxon>Gammaproteobacteria</taxon>
        <taxon>Enterobacterales</taxon>
        <taxon>Enterobacteriaceae</taxon>
        <taxon>Kluyvera</taxon>
    </lineage>
</organism>
<evidence type="ECO:0000256" key="7">
    <source>
        <dbReference type="ARBA" id="ARBA00022989"/>
    </source>
</evidence>
<keyword evidence="6 11" id="KW-0812">Transmembrane</keyword>
<feature type="transmembrane region" description="Helical" evidence="11">
    <location>
        <begin position="12"/>
        <end position="32"/>
    </location>
</feature>
<dbReference type="EC" id="2.7.7.65" evidence="4"/>
<dbReference type="InterPro" id="IPR029787">
    <property type="entry name" value="Nucleotide_cyclase"/>
</dbReference>
<evidence type="ECO:0000256" key="5">
    <source>
        <dbReference type="ARBA" id="ARBA00022475"/>
    </source>
</evidence>
<dbReference type="SMART" id="SM00267">
    <property type="entry name" value="GGDEF"/>
    <property type="match status" value="1"/>
</dbReference>
<dbReference type="NCBIfam" id="TIGR00254">
    <property type="entry name" value="GGDEF"/>
    <property type="match status" value="1"/>
</dbReference>
<comment type="subcellular location">
    <subcellularLocation>
        <location evidence="2">Cell membrane</location>
        <topology evidence="2">Multi-pass membrane protein</topology>
    </subcellularLocation>
</comment>
<comment type="pathway">
    <text evidence="3">Purine metabolism; 3',5'-cyclic di-GMP biosynthesis.</text>
</comment>
<dbReference type="AlphaFoldDB" id="A0AAW9CB74"/>
<evidence type="ECO:0000259" key="12">
    <source>
        <dbReference type="PROSITE" id="PS50887"/>
    </source>
</evidence>
<keyword evidence="8" id="KW-0547">Nucleotide-binding</keyword>
<evidence type="ECO:0000256" key="3">
    <source>
        <dbReference type="ARBA" id="ARBA00004665"/>
    </source>
</evidence>
<keyword evidence="5" id="KW-1003">Cell membrane</keyword>
<dbReference type="PANTHER" id="PTHR45138">
    <property type="entry name" value="REGULATORY COMPONENTS OF SENSORY TRANSDUCTION SYSTEM"/>
    <property type="match status" value="1"/>
</dbReference>
<sequence length="512" mass="59041">MKRYTTNKTICCLFFVLLIPFFIVSTYTYFYIDLSSQKEFKNTMSRFTANASKANIETPLNEIKMIFRSLSSNIDENDIERYLDNRPTDLNTVIAAITDSTVFFNNVMISNATDKYRIYPNVELTRFAPRSRPWYPLTAAKDFISYSDPYISAISDVNGTTKSKKKSITVSMNLFDKSSDFIGNIAFDLDLKSISSTINNKTPPYNGKFLIASSSGDVVLSENKIEILRKKIPQAWIEQASNVEGDFYDDKEKVYVFYRTYMNPDWFAFTIVHECDYQDITSIARKTFWIVTLSCLVLYMIMVVLAKLYMEKIISKLYMGINGIDPNKDKVSITSIYENVKENQQNLERAVYESTTDGLTHIFNRRKFDNDMRNLIEKNQSFYLAIIDIDDFKKINDTYGHDAGDNVLRTVSKIGSQVMGNEHNIYRFGGEELCVIYSGEDYDFFYQLIDTWLKMVSMRVWREPDLRVTFSAGIAKNSGHVSVEQLLKQADEKLYLAKTSGKNRIIGISTPR</sequence>
<evidence type="ECO:0000313" key="14">
    <source>
        <dbReference type="Proteomes" id="UP001276300"/>
    </source>
</evidence>
<evidence type="ECO:0000313" key="13">
    <source>
        <dbReference type="EMBL" id="MDW3779153.1"/>
    </source>
</evidence>
<evidence type="ECO:0000256" key="11">
    <source>
        <dbReference type="SAM" id="Phobius"/>
    </source>
</evidence>
<dbReference type="Gene3D" id="3.30.70.270">
    <property type="match status" value="1"/>
</dbReference>
<dbReference type="CDD" id="cd01949">
    <property type="entry name" value="GGDEF"/>
    <property type="match status" value="1"/>
</dbReference>
<accession>A0AAW9CB74</accession>
<evidence type="ECO:0000256" key="4">
    <source>
        <dbReference type="ARBA" id="ARBA00012528"/>
    </source>
</evidence>